<evidence type="ECO:0000259" key="13">
    <source>
        <dbReference type="Pfam" id="PF02163"/>
    </source>
</evidence>
<keyword evidence="6" id="KW-0479">Metal-binding</keyword>
<dbReference type="EMBL" id="BAABGL010000006">
    <property type="protein sequence ID" value="GAA4388924.1"/>
    <property type="molecule type" value="Genomic_DNA"/>
</dbReference>
<dbReference type="RefSeq" id="WP_345031021.1">
    <property type="nucleotide sequence ID" value="NZ_BAABGL010000006.1"/>
</dbReference>
<keyword evidence="10" id="KW-0482">Metalloprotease</keyword>
<comment type="similarity">
    <text evidence="3">Belongs to the peptidase M50B family.</text>
</comment>
<keyword evidence="11 12" id="KW-0472">Membrane</keyword>
<feature type="transmembrane region" description="Helical" evidence="12">
    <location>
        <begin position="155"/>
        <end position="177"/>
    </location>
</feature>
<feature type="transmembrane region" description="Helical" evidence="12">
    <location>
        <begin position="198"/>
        <end position="218"/>
    </location>
</feature>
<evidence type="ECO:0000256" key="11">
    <source>
        <dbReference type="ARBA" id="ARBA00023136"/>
    </source>
</evidence>
<keyword evidence="4" id="KW-0645">Protease</keyword>
<evidence type="ECO:0000256" key="12">
    <source>
        <dbReference type="SAM" id="Phobius"/>
    </source>
</evidence>
<evidence type="ECO:0000256" key="3">
    <source>
        <dbReference type="ARBA" id="ARBA00007931"/>
    </source>
</evidence>
<evidence type="ECO:0000256" key="5">
    <source>
        <dbReference type="ARBA" id="ARBA00022692"/>
    </source>
</evidence>
<dbReference type="CDD" id="cd06164">
    <property type="entry name" value="S2P-M50_SpoIVFB_CBS"/>
    <property type="match status" value="1"/>
</dbReference>
<evidence type="ECO:0000256" key="4">
    <source>
        <dbReference type="ARBA" id="ARBA00022670"/>
    </source>
</evidence>
<evidence type="ECO:0000256" key="6">
    <source>
        <dbReference type="ARBA" id="ARBA00022723"/>
    </source>
</evidence>
<dbReference type="PANTHER" id="PTHR39188:SF3">
    <property type="entry name" value="STAGE IV SPORULATION PROTEIN FB"/>
    <property type="match status" value="1"/>
</dbReference>
<reference evidence="15" key="1">
    <citation type="journal article" date="2019" name="Int. J. Syst. Evol. Microbiol.">
        <title>The Global Catalogue of Microorganisms (GCM) 10K type strain sequencing project: providing services to taxonomists for standard genome sequencing and annotation.</title>
        <authorList>
            <consortium name="The Broad Institute Genomics Platform"/>
            <consortium name="The Broad Institute Genome Sequencing Center for Infectious Disease"/>
            <person name="Wu L."/>
            <person name="Ma J."/>
        </authorList>
    </citation>
    <scope>NUCLEOTIDE SEQUENCE [LARGE SCALE GENOMIC DNA]</scope>
    <source>
        <strain evidence="15">JCM 17808</strain>
    </source>
</reference>
<feature type="transmembrane region" description="Helical" evidence="12">
    <location>
        <begin position="230"/>
        <end position="250"/>
    </location>
</feature>
<keyword evidence="8" id="KW-0862">Zinc</keyword>
<protein>
    <recommendedName>
        <fullName evidence="13">Peptidase M50 domain-containing protein</fullName>
    </recommendedName>
</protein>
<comment type="caution">
    <text evidence="14">The sequence shown here is derived from an EMBL/GenBank/DDBJ whole genome shotgun (WGS) entry which is preliminary data.</text>
</comment>
<keyword evidence="9 12" id="KW-1133">Transmembrane helix</keyword>
<evidence type="ECO:0000256" key="8">
    <source>
        <dbReference type="ARBA" id="ARBA00022833"/>
    </source>
</evidence>
<dbReference type="Pfam" id="PF02163">
    <property type="entry name" value="Peptidase_M50"/>
    <property type="match status" value="2"/>
</dbReference>
<feature type="transmembrane region" description="Helical" evidence="12">
    <location>
        <begin position="122"/>
        <end position="143"/>
    </location>
</feature>
<evidence type="ECO:0000256" key="10">
    <source>
        <dbReference type="ARBA" id="ARBA00023049"/>
    </source>
</evidence>
<organism evidence="14 15">
    <name type="scientific">Brevibacterium pityocampae</name>
    <dbReference type="NCBI Taxonomy" id="506594"/>
    <lineage>
        <taxon>Bacteria</taxon>
        <taxon>Bacillati</taxon>
        <taxon>Actinomycetota</taxon>
        <taxon>Actinomycetes</taxon>
        <taxon>Micrococcales</taxon>
        <taxon>Brevibacteriaceae</taxon>
        <taxon>Brevibacterium</taxon>
    </lineage>
</organism>
<accession>A0ABP8JD26</accession>
<keyword evidence="15" id="KW-1185">Reference proteome</keyword>
<evidence type="ECO:0000313" key="14">
    <source>
        <dbReference type="EMBL" id="GAA4388924.1"/>
    </source>
</evidence>
<sequence>MSDTTSARRAPGASRGLHLGRVLGAPVLLAWSWFLAAVVITVLFRPWLASVRPDLGWGTWLVAFAYAVLLFGSVFLHELAHAVAGRASGQRVAAIELNVWGGLTRFEPRIEEDSVRAATTSFVISIVGPVVNLVLAGIGWGAVQFTEVWSVPWLLLMALTFANLALGVINLLPGIPLDGGWALQALLWRATRSQYRGTIVASWVGRLIAVAFVAWSLLTPLLAGRRPDLVTVLWMSAIAIMLWVSAGDAATHAKRARRMETYDLSRVIQPAIAATGDADVEQTLAFADRALTGSGPGAARPVPLIVVLDETGLPFGLLDRHAASQVIAAPGPPAQVRDFVRPFGAWIGVPRDITAPHLLESLTHRPKAEFCLVMDGSTLTGVIDLQEFFDELLAD</sequence>
<feature type="transmembrane region" description="Helical" evidence="12">
    <location>
        <begin position="21"/>
        <end position="45"/>
    </location>
</feature>
<feature type="domain" description="Peptidase M50" evidence="13">
    <location>
        <begin position="66"/>
        <end position="143"/>
    </location>
</feature>
<gene>
    <name evidence="14" type="ORF">GCM10023167_14150</name>
</gene>
<dbReference type="PANTHER" id="PTHR39188">
    <property type="entry name" value="MEMBRANE-ASSOCIATED ZINC METALLOPROTEASE M50B"/>
    <property type="match status" value="1"/>
</dbReference>
<keyword evidence="5 12" id="KW-0812">Transmembrane</keyword>
<comment type="subcellular location">
    <subcellularLocation>
        <location evidence="2">Membrane</location>
        <topology evidence="2">Multi-pass membrane protein</topology>
    </subcellularLocation>
</comment>
<feature type="domain" description="Peptidase M50" evidence="13">
    <location>
        <begin position="155"/>
        <end position="210"/>
    </location>
</feature>
<comment type="cofactor">
    <cofactor evidence="1">
        <name>Zn(2+)</name>
        <dbReference type="ChEBI" id="CHEBI:29105"/>
    </cofactor>
</comment>
<dbReference type="Proteomes" id="UP001500642">
    <property type="component" value="Unassembled WGS sequence"/>
</dbReference>
<evidence type="ECO:0000256" key="2">
    <source>
        <dbReference type="ARBA" id="ARBA00004141"/>
    </source>
</evidence>
<evidence type="ECO:0000256" key="9">
    <source>
        <dbReference type="ARBA" id="ARBA00022989"/>
    </source>
</evidence>
<evidence type="ECO:0000256" key="1">
    <source>
        <dbReference type="ARBA" id="ARBA00001947"/>
    </source>
</evidence>
<proteinExistence type="inferred from homology"/>
<evidence type="ECO:0000313" key="15">
    <source>
        <dbReference type="Proteomes" id="UP001500642"/>
    </source>
</evidence>
<dbReference type="InterPro" id="IPR008915">
    <property type="entry name" value="Peptidase_M50"/>
</dbReference>
<name>A0ABP8JD26_9MICO</name>
<evidence type="ECO:0000256" key="7">
    <source>
        <dbReference type="ARBA" id="ARBA00022801"/>
    </source>
</evidence>
<feature type="transmembrane region" description="Helical" evidence="12">
    <location>
        <begin position="57"/>
        <end position="76"/>
    </location>
</feature>
<keyword evidence="7" id="KW-0378">Hydrolase</keyword>